<name>A0ABP6LHX9_9ACTN</name>
<evidence type="ECO:0000256" key="1">
    <source>
        <dbReference type="SAM" id="Phobius"/>
    </source>
</evidence>
<dbReference type="Pfam" id="PF19814">
    <property type="entry name" value="DUF6297"/>
    <property type="match status" value="1"/>
</dbReference>
<evidence type="ECO:0000313" key="2">
    <source>
        <dbReference type="EMBL" id="GAA3041247.1"/>
    </source>
</evidence>
<feature type="transmembrane region" description="Helical" evidence="1">
    <location>
        <begin position="285"/>
        <end position="301"/>
    </location>
</feature>
<proteinExistence type="predicted"/>
<evidence type="ECO:0000313" key="3">
    <source>
        <dbReference type="Proteomes" id="UP001499930"/>
    </source>
</evidence>
<protein>
    <recommendedName>
        <fullName evidence="4">ABC transporter permease</fullName>
    </recommendedName>
</protein>
<feature type="transmembrane region" description="Helical" evidence="1">
    <location>
        <begin position="105"/>
        <end position="128"/>
    </location>
</feature>
<evidence type="ECO:0008006" key="4">
    <source>
        <dbReference type="Google" id="ProtNLM"/>
    </source>
</evidence>
<dbReference type="EMBL" id="BAAAWD010000031">
    <property type="protein sequence ID" value="GAA3041247.1"/>
    <property type="molecule type" value="Genomic_DNA"/>
</dbReference>
<comment type="caution">
    <text evidence="2">The sequence shown here is derived from an EMBL/GenBank/DDBJ whole genome shotgun (WGS) entry which is preliminary data.</text>
</comment>
<dbReference type="InterPro" id="IPR046264">
    <property type="entry name" value="DUF6297"/>
</dbReference>
<reference evidence="3" key="1">
    <citation type="journal article" date="2019" name="Int. J. Syst. Evol. Microbiol.">
        <title>The Global Catalogue of Microorganisms (GCM) 10K type strain sequencing project: providing services to taxonomists for standard genome sequencing and annotation.</title>
        <authorList>
            <consortium name="The Broad Institute Genomics Platform"/>
            <consortium name="The Broad Institute Genome Sequencing Center for Infectious Disease"/>
            <person name="Wu L."/>
            <person name="Ma J."/>
        </authorList>
    </citation>
    <scope>NUCLEOTIDE SEQUENCE [LARGE SCALE GENOMIC DNA]</scope>
    <source>
        <strain evidence="3">JCM 3106</strain>
    </source>
</reference>
<feature type="transmembrane region" description="Helical" evidence="1">
    <location>
        <begin position="436"/>
        <end position="460"/>
    </location>
</feature>
<feature type="transmembrane region" description="Helical" evidence="1">
    <location>
        <begin position="372"/>
        <end position="392"/>
    </location>
</feature>
<feature type="transmembrane region" description="Helical" evidence="1">
    <location>
        <begin position="307"/>
        <end position="327"/>
    </location>
</feature>
<feature type="transmembrane region" description="Helical" evidence="1">
    <location>
        <begin position="62"/>
        <end position="84"/>
    </location>
</feature>
<feature type="transmembrane region" description="Helical" evidence="1">
    <location>
        <begin position="134"/>
        <end position="155"/>
    </location>
</feature>
<keyword evidence="1" id="KW-0812">Transmembrane</keyword>
<feature type="transmembrane region" description="Helical" evidence="1">
    <location>
        <begin position="167"/>
        <end position="185"/>
    </location>
</feature>
<gene>
    <name evidence="2" type="ORF">GCM10017559_82430</name>
</gene>
<accession>A0ABP6LHX9</accession>
<organism evidence="2 3">
    <name type="scientific">Streptosporangium longisporum</name>
    <dbReference type="NCBI Taxonomy" id="46187"/>
    <lineage>
        <taxon>Bacteria</taxon>
        <taxon>Bacillati</taxon>
        <taxon>Actinomycetota</taxon>
        <taxon>Actinomycetes</taxon>
        <taxon>Streptosporangiales</taxon>
        <taxon>Streptosporangiaceae</taxon>
        <taxon>Streptosporangium</taxon>
    </lineage>
</organism>
<feature type="transmembrane region" description="Helical" evidence="1">
    <location>
        <begin position="404"/>
        <end position="424"/>
    </location>
</feature>
<keyword evidence="3" id="KW-1185">Reference proteome</keyword>
<keyword evidence="1" id="KW-1133">Transmembrane helix</keyword>
<sequence>MTTVAGLTRRRRSTAREPGWQRAYYRLITLGLVAAIGVPQLVRFSSWLFGGAGPADAAPGLALLLALLSGLLMLLAWTGPVVSSPADVRWLVLSPLNRRRVLTRGASVLLASSIVAGLILGSLGAAVSGGGRDLIAHLSLGVSVTVTAGAAGVLLQAAGTRRDWLRLTAVLLLVAAGALILLRPSLPGPPLVPAAFSAPVVATLLTWRAWRALAHFPSRVLLDASARMGTLVASSYNLEPAALTSIAEERFWRSRRLRSRPWPVTGRAATVLSDARMLSRRPGRLAVLAVLTVLPVLVRSAGGTTGLAVVVLVCGGLAAATTAAAGARWDAQHPELARLFARGSATGVVMPAALALLWTGLALALLVTAGFLPAWSCLFAPAAAPGLAVGALRMARRGPIDHSIPVVDLGMGGIPLGPVLWATAGVDIAILGSVPLLLAVTPASLALQALLGAVLLGVCVRRRRVSR</sequence>
<feature type="transmembrane region" description="Helical" evidence="1">
    <location>
        <begin position="23"/>
        <end position="42"/>
    </location>
</feature>
<feature type="transmembrane region" description="Helical" evidence="1">
    <location>
        <begin position="339"/>
        <end position="366"/>
    </location>
</feature>
<dbReference type="Proteomes" id="UP001499930">
    <property type="component" value="Unassembled WGS sequence"/>
</dbReference>
<dbReference type="RefSeq" id="WP_344907801.1">
    <property type="nucleotide sequence ID" value="NZ_BAAAWD010000031.1"/>
</dbReference>
<feature type="transmembrane region" description="Helical" evidence="1">
    <location>
        <begin position="191"/>
        <end position="210"/>
    </location>
</feature>
<keyword evidence="1" id="KW-0472">Membrane</keyword>